<reference evidence="1" key="1">
    <citation type="submission" date="2020-11" db="EMBL/GenBank/DDBJ databases">
        <authorList>
            <person name="Whitehead M."/>
        </authorList>
    </citation>
    <scope>NUCLEOTIDE SEQUENCE</scope>
    <source>
        <strain evidence="1">EGII</strain>
    </source>
</reference>
<dbReference type="AlphaFoldDB" id="A0A811UPP9"/>
<organism evidence="1 2">
    <name type="scientific">Ceratitis capitata</name>
    <name type="common">Mediterranean fruit fly</name>
    <name type="synonym">Tephritis capitata</name>
    <dbReference type="NCBI Taxonomy" id="7213"/>
    <lineage>
        <taxon>Eukaryota</taxon>
        <taxon>Metazoa</taxon>
        <taxon>Ecdysozoa</taxon>
        <taxon>Arthropoda</taxon>
        <taxon>Hexapoda</taxon>
        <taxon>Insecta</taxon>
        <taxon>Pterygota</taxon>
        <taxon>Neoptera</taxon>
        <taxon>Endopterygota</taxon>
        <taxon>Diptera</taxon>
        <taxon>Brachycera</taxon>
        <taxon>Muscomorpha</taxon>
        <taxon>Tephritoidea</taxon>
        <taxon>Tephritidae</taxon>
        <taxon>Ceratitis</taxon>
        <taxon>Ceratitis</taxon>
    </lineage>
</organism>
<name>A0A811UPP9_CERCA</name>
<proteinExistence type="predicted"/>
<gene>
    <name evidence="1" type="ORF">CCAP1982_LOCUS8290</name>
</gene>
<evidence type="ECO:0000313" key="2">
    <source>
        <dbReference type="Proteomes" id="UP000606786"/>
    </source>
</evidence>
<keyword evidence="2" id="KW-1185">Reference proteome</keyword>
<dbReference type="EMBL" id="CAJHJT010000012">
    <property type="protein sequence ID" value="CAD6999767.1"/>
    <property type="molecule type" value="Genomic_DNA"/>
</dbReference>
<dbReference type="Proteomes" id="UP000606786">
    <property type="component" value="Unassembled WGS sequence"/>
</dbReference>
<protein>
    <submittedName>
        <fullName evidence="1">(Mediterranean fruit fly) hypothetical protein</fullName>
    </submittedName>
</protein>
<sequence>MAMRQLTTPSTESDQSARHCEVANRRITKLPPVFFVESLWSFLRYFIYVVLSVPHFRNNNANEFLENKQHLREVLKGSSIVAGKTGRTTLNKTTKEEIFAPDRNQSEHTTITTGRKNIMPSLERVYIFALINAKEKDSQIMGCCQLLKALETINPILTDYH</sequence>
<accession>A0A811UPP9</accession>
<evidence type="ECO:0000313" key="1">
    <source>
        <dbReference type="EMBL" id="CAD6999767.1"/>
    </source>
</evidence>
<comment type="caution">
    <text evidence="1">The sequence shown here is derived from an EMBL/GenBank/DDBJ whole genome shotgun (WGS) entry which is preliminary data.</text>
</comment>